<dbReference type="EC" id="6.3.5.4" evidence="3"/>
<dbReference type="Gene3D" id="3.60.20.10">
    <property type="entry name" value="Glutamine Phosphoribosylpyrophosphate, subunit 1, domain 1"/>
    <property type="match status" value="1"/>
</dbReference>
<dbReference type="EMBL" id="MBUA01000029">
    <property type="protein sequence ID" value="MBC6492731.1"/>
    <property type="molecule type" value="Genomic_DNA"/>
</dbReference>
<keyword evidence="6" id="KW-0315">Glutamine amidotransferase</keyword>
<comment type="catalytic activity">
    <reaction evidence="7">
        <text>L-aspartate + L-glutamine + ATP + H2O = L-asparagine + L-glutamate + AMP + diphosphate + H(+)</text>
        <dbReference type="Rhea" id="RHEA:12228"/>
        <dbReference type="ChEBI" id="CHEBI:15377"/>
        <dbReference type="ChEBI" id="CHEBI:15378"/>
        <dbReference type="ChEBI" id="CHEBI:29985"/>
        <dbReference type="ChEBI" id="CHEBI:29991"/>
        <dbReference type="ChEBI" id="CHEBI:30616"/>
        <dbReference type="ChEBI" id="CHEBI:33019"/>
        <dbReference type="ChEBI" id="CHEBI:58048"/>
        <dbReference type="ChEBI" id="CHEBI:58359"/>
        <dbReference type="ChEBI" id="CHEBI:456215"/>
        <dbReference type="EC" id="6.3.5.4"/>
    </reaction>
</comment>
<reference evidence="9 10" key="1">
    <citation type="submission" date="2016-07" db="EMBL/GenBank/DDBJ databases">
        <title>Genome analysis of Flavihumibacter stibioxidans YS-17.</title>
        <authorList>
            <person name="Shi K."/>
            <person name="Han Y."/>
            <person name="Wang G."/>
        </authorList>
    </citation>
    <scope>NUCLEOTIDE SEQUENCE [LARGE SCALE GENOMIC DNA]</scope>
    <source>
        <strain evidence="9 10">YS-17</strain>
    </source>
</reference>
<evidence type="ECO:0000313" key="10">
    <source>
        <dbReference type="Proteomes" id="UP000765802"/>
    </source>
</evidence>
<evidence type="ECO:0000256" key="5">
    <source>
        <dbReference type="ARBA" id="ARBA00022840"/>
    </source>
</evidence>
<evidence type="ECO:0000256" key="6">
    <source>
        <dbReference type="ARBA" id="ARBA00022962"/>
    </source>
</evidence>
<dbReference type="CDD" id="cd01991">
    <property type="entry name" value="Asn_synthase_B_C"/>
    <property type="match status" value="1"/>
</dbReference>
<dbReference type="InterPro" id="IPR014729">
    <property type="entry name" value="Rossmann-like_a/b/a_fold"/>
</dbReference>
<dbReference type="InterPro" id="IPR001962">
    <property type="entry name" value="Asn_synthase"/>
</dbReference>
<evidence type="ECO:0000256" key="3">
    <source>
        <dbReference type="ARBA" id="ARBA00012737"/>
    </source>
</evidence>
<dbReference type="RefSeq" id="WP_187258050.1">
    <property type="nucleotide sequence ID" value="NZ_JBHULF010000019.1"/>
</dbReference>
<name>A0ABR7MCN6_9BACT</name>
<dbReference type="PROSITE" id="PS51278">
    <property type="entry name" value="GATASE_TYPE_2"/>
    <property type="match status" value="1"/>
</dbReference>
<accession>A0ABR7MCN6</accession>
<evidence type="ECO:0000313" key="9">
    <source>
        <dbReference type="EMBL" id="MBC6492731.1"/>
    </source>
</evidence>
<sequence length="620" mass="70487">MCGIAGIIMNRAGADPALQDYDIRVMTGSLSHRGPDGEGFWNDPAGQVWFGHRRLAIIDTTAAAAQPMHYMDRFTIIYNGELYNFKELRQELAELGFLFLTNSDTEVILAAFSHFKEECLSKFDGMFAFAIWDNLDKRLFLARDRFGEKPLFFYENPDGRFLFASEMKALWATGAPRQMEEGQMLLYLATGTTGFPLEASRTIYKGIFQLPPASYAWLMPSREGFPGLAATRYWDIDTRQTIEPGEDEAARQLKELLEQSVKTRLRADVASGTSLSGGVDSGTIAAIASRYKGTGWNSFSAFFPGFEKDETTAVQELAGRLGIKNHGVFTSADDLNDCFDRLIYHQEQPIVSASVLVQFKVFERARQEGVAVLLDGQGADEVFGGYHHYIHWFLQEQWRAGQWRNQSRELHLFRQHGYEQDWGLRNYLAALYPQLAQSQLLNRQIRQLAAQPFVDRGFAEAHLPADDLFKPLVTSLNDILYFDLTMGKLPELLRYADRNSMAHGCEVRLPFLQHDLVRFVFSLPSTYKMRDGFTKWILRKTMGTELPGGNCWQTKKIAYEPPQAEWIRNPKIGERIMESRKVLVQKGILNKNVLSQPLQAGGANDQKNADWRFWVLASLT</sequence>
<dbReference type="PANTHER" id="PTHR43284:SF1">
    <property type="entry name" value="ASPARAGINE SYNTHETASE"/>
    <property type="match status" value="1"/>
</dbReference>
<evidence type="ECO:0000256" key="2">
    <source>
        <dbReference type="ARBA" id="ARBA00005752"/>
    </source>
</evidence>
<evidence type="ECO:0000256" key="7">
    <source>
        <dbReference type="ARBA" id="ARBA00048741"/>
    </source>
</evidence>
<dbReference type="InterPro" id="IPR017932">
    <property type="entry name" value="GATase_2_dom"/>
</dbReference>
<dbReference type="Gene3D" id="3.40.50.620">
    <property type="entry name" value="HUPs"/>
    <property type="match status" value="2"/>
</dbReference>
<dbReference type="InterPro" id="IPR029055">
    <property type="entry name" value="Ntn_hydrolases_N"/>
</dbReference>
<dbReference type="Pfam" id="PF00733">
    <property type="entry name" value="Asn_synthase"/>
    <property type="match status" value="1"/>
</dbReference>
<organism evidence="9 10">
    <name type="scientific">Flavihumibacter stibioxidans</name>
    <dbReference type="NCBI Taxonomy" id="1834163"/>
    <lineage>
        <taxon>Bacteria</taxon>
        <taxon>Pseudomonadati</taxon>
        <taxon>Bacteroidota</taxon>
        <taxon>Chitinophagia</taxon>
        <taxon>Chitinophagales</taxon>
        <taxon>Chitinophagaceae</taxon>
        <taxon>Flavihumibacter</taxon>
    </lineage>
</organism>
<keyword evidence="5" id="KW-0067">ATP-binding</keyword>
<keyword evidence="10" id="KW-1185">Reference proteome</keyword>
<dbReference type="NCBIfam" id="TIGR01536">
    <property type="entry name" value="asn_synth_AEB"/>
    <property type="match status" value="1"/>
</dbReference>
<comment type="caution">
    <text evidence="9">The sequence shown here is derived from an EMBL/GenBank/DDBJ whole genome shotgun (WGS) entry which is preliminary data.</text>
</comment>
<dbReference type="Proteomes" id="UP000765802">
    <property type="component" value="Unassembled WGS sequence"/>
</dbReference>
<comment type="pathway">
    <text evidence="1">Amino-acid biosynthesis; L-asparagine biosynthesis; L-asparagine from L-aspartate (L-Gln route): step 1/1.</text>
</comment>
<dbReference type="InterPro" id="IPR006426">
    <property type="entry name" value="Asn_synth_AEB"/>
</dbReference>
<dbReference type="Pfam" id="PF13537">
    <property type="entry name" value="GATase_7"/>
    <property type="match status" value="1"/>
</dbReference>
<dbReference type="CDD" id="cd00712">
    <property type="entry name" value="AsnB"/>
    <property type="match status" value="1"/>
</dbReference>
<comment type="similarity">
    <text evidence="2">Belongs to the asparagine synthetase family.</text>
</comment>
<evidence type="ECO:0000256" key="4">
    <source>
        <dbReference type="ARBA" id="ARBA00022741"/>
    </source>
</evidence>
<dbReference type="InterPro" id="IPR051786">
    <property type="entry name" value="ASN_synthetase/amidase"/>
</dbReference>
<evidence type="ECO:0000259" key="8">
    <source>
        <dbReference type="PROSITE" id="PS51278"/>
    </source>
</evidence>
<dbReference type="SUPFAM" id="SSF56235">
    <property type="entry name" value="N-terminal nucleophile aminohydrolases (Ntn hydrolases)"/>
    <property type="match status" value="1"/>
</dbReference>
<feature type="domain" description="Glutamine amidotransferase type-2" evidence="8">
    <location>
        <begin position="2"/>
        <end position="190"/>
    </location>
</feature>
<dbReference type="SUPFAM" id="SSF52402">
    <property type="entry name" value="Adenine nucleotide alpha hydrolases-like"/>
    <property type="match status" value="1"/>
</dbReference>
<evidence type="ECO:0000256" key="1">
    <source>
        <dbReference type="ARBA" id="ARBA00005187"/>
    </source>
</evidence>
<dbReference type="InterPro" id="IPR033738">
    <property type="entry name" value="AsnB_N"/>
</dbReference>
<protein>
    <recommendedName>
        <fullName evidence="3">asparagine synthase (glutamine-hydrolyzing)</fullName>
        <ecNumber evidence="3">6.3.5.4</ecNumber>
    </recommendedName>
</protein>
<keyword evidence="4" id="KW-0547">Nucleotide-binding</keyword>
<dbReference type="PANTHER" id="PTHR43284">
    <property type="entry name" value="ASPARAGINE SYNTHETASE (GLUTAMINE-HYDROLYZING)"/>
    <property type="match status" value="1"/>
</dbReference>
<proteinExistence type="inferred from homology"/>
<gene>
    <name evidence="9" type="ORF">BC349_16865</name>
</gene>
<dbReference type="PIRSF" id="PIRSF001589">
    <property type="entry name" value="Asn_synthetase_glu-h"/>
    <property type="match status" value="1"/>
</dbReference>